<dbReference type="SUPFAM" id="SSF53448">
    <property type="entry name" value="Nucleotide-diphospho-sugar transferases"/>
    <property type="match status" value="1"/>
</dbReference>
<name>A0ABY0V566_9ACTO</name>
<dbReference type="InterPro" id="IPR018294">
    <property type="entry name" value="ISPD_synthase_CS"/>
</dbReference>
<keyword evidence="1" id="KW-0808">Transferase</keyword>
<evidence type="ECO:0000313" key="3">
    <source>
        <dbReference type="EMBL" id="SDT86184.1"/>
    </source>
</evidence>
<protein>
    <submittedName>
        <fullName evidence="3">2-C-methyl-D-erythritol 4-phosphate cytidylyltransferase</fullName>
    </submittedName>
</protein>
<reference evidence="3 4" key="1">
    <citation type="submission" date="2016-10" db="EMBL/GenBank/DDBJ databases">
        <authorList>
            <person name="Varghese N."/>
            <person name="Submissions S."/>
        </authorList>
    </citation>
    <scope>NUCLEOTIDE SEQUENCE [LARGE SCALE GENOMIC DNA]</scope>
    <source>
        <strain evidence="3 4">DSM 9169</strain>
    </source>
</reference>
<evidence type="ECO:0000256" key="2">
    <source>
        <dbReference type="ARBA" id="ARBA00022695"/>
    </source>
</evidence>
<gene>
    <name evidence="3" type="ORF">SAMN04489714_0265</name>
</gene>
<proteinExistence type="predicted"/>
<dbReference type="InterPro" id="IPR034683">
    <property type="entry name" value="IspD/TarI"/>
</dbReference>
<dbReference type="PANTHER" id="PTHR32125:SF4">
    <property type="entry name" value="2-C-METHYL-D-ERYTHRITOL 4-PHOSPHATE CYTIDYLYLTRANSFERASE, CHLOROPLASTIC"/>
    <property type="match status" value="1"/>
</dbReference>
<dbReference type="Gene3D" id="3.90.550.10">
    <property type="entry name" value="Spore Coat Polysaccharide Biosynthesis Protein SpsA, Chain A"/>
    <property type="match status" value="1"/>
</dbReference>
<dbReference type="Proteomes" id="UP000198976">
    <property type="component" value="Chromosome I"/>
</dbReference>
<keyword evidence="2 3" id="KW-0548">Nucleotidyltransferase</keyword>
<accession>A0ABY0V566</accession>
<dbReference type="PANTHER" id="PTHR32125">
    <property type="entry name" value="2-C-METHYL-D-ERYTHRITOL 4-PHOSPHATE CYTIDYLYLTRANSFERASE, CHLOROPLASTIC"/>
    <property type="match status" value="1"/>
</dbReference>
<keyword evidence="4" id="KW-1185">Reference proteome</keyword>
<dbReference type="InterPro" id="IPR050088">
    <property type="entry name" value="IspD/TarI_cytidylyltransf_bact"/>
</dbReference>
<evidence type="ECO:0000313" key="4">
    <source>
        <dbReference type="Proteomes" id="UP000198976"/>
    </source>
</evidence>
<sequence>MSQLRSQSTTPLQAPGSHHAGIVSAEPALTESVSTESARAEFAPVKERLSVLAAAGSGTRLGRHMPKALVEVGGAPMVLRALRGLDAAGITHIAVTAPTDALVDFEQLIGSALPDLSATVRVVAGGASRQASVAAGLRSLEQFRPDARTPVLIHDAARCLTPPALIGRVARAIENGANAVIPTLPVTDTIKPLATGTHIDEGDDALSPLDPSIDRSRLRAVQTPQGFTWDVICRAHEYGASRAADESSAATDDAGLVEALGLTVMSIAGDTMAFKVTTELDIALAQACLDHGYAPDA</sequence>
<dbReference type="Pfam" id="PF01128">
    <property type="entry name" value="IspD"/>
    <property type="match status" value="1"/>
</dbReference>
<dbReference type="EMBL" id="LT629792">
    <property type="protein sequence ID" value="SDT86184.1"/>
    <property type="molecule type" value="Genomic_DNA"/>
</dbReference>
<dbReference type="GO" id="GO:0016779">
    <property type="term" value="F:nucleotidyltransferase activity"/>
    <property type="evidence" value="ECO:0007669"/>
    <property type="project" value="UniProtKB-KW"/>
</dbReference>
<dbReference type="PROSITE" id="PS01295">
    <property type="entry name" value="ISPD"/>
    <property type="match status" value="1"/>
</dbReference>
<organism evidence="3 4">
    <name type="scientific">Schaalia radingae</name>
    <dbReference type="NCBI Taxonomy" id="131110"/>
    <lineage>
        <taxon>Bacteria</taxon>
        <taxon>Bacillati</taxon>
        <taxon>Actinomycetota</taxon>
        <taxon>Actinomycetes</taxon>
        <taxon>Actinomycetales</taxon>
        <taxon>Actinomycetaceae</taxon>
        <taxon>Schaalia</taxon>
    </lineage>
</organism>
<evidence type="ECO:0000256" key="1">
    <source>
        <dbReference type="ARBA" id="ARBA00022679"/>
    </source>
</evidence>
<dbReference type="InterPro" id="IPR029044">
    <property type="entry name" value="Nucleotide-diphossugar_trans"/>
</dbReference>
<dbReference type="CDD" id="cd02516">
    <property type="entry name" value="CDP-ME_synthetase"/>
    <property type="match status" value="1"/>
</dbReference>
<dbReference type="RefSeq" id="WP_092648183.1">
    <property type="nucleotide sequence ID" value="NZ_LT629792.1"/>
</dbReference>